<evidence type="ECO:0000313" key="2">
    <source>
        <dbReference type="EMBL" id="KGX85237.1"/>
    </source>
</evidence>
<evidence type="ECO:0000313" key="3">
    <source>
        <dbReference type="Proteomes" id="UP000030403"/>
    </source>
</evidence>
<dbReference type="eggNOG" id="COG1574">
    <property type="taxonomic scope" value="Bacteria"/>
</dbReference>
<dbReference type="InterPro" id="IPR013108">
    <property type="entry name" value="Amidohydro_3"/>
</dbReference>
<dbReference type="GO" id="GO:0016810">
    <property type="term" value="F:hydrolase activity, acting on carbon-nitrogen (but not peptide) bonds"/>
    <property type="evidence" value="ECO:0007669"/>
    <property type="project" value="InterPro"/>
</dbReference>
<dbReference type="EMBL" id="AVPF01000042">
    <property type="protein sequence ID" value="KGX85237.1"/>
    <property type="molecule type" value="Genomic_DNA"/>
</dbReference>
<dbReference type="CDD" id="cd01300">
    <property type="entry name" value="YtcJ_like"/>
    <property type="match status" value="1"/>
</dbReference>
<organism evidence="2 3">
    <name type="scientific">Pontibacillus marinus BH030004 = DSM 16465</name>
    <dbReference type="NCBI Taxonomy" id="1385511"/>
    <lineage>
        <taxon>Bacteria</taxon>
        <taxon>Bacillati</taxon>
        <taxon>Bacillota</taxon>
        <taxon>Bacilli</taxon>
        <taxon>Bacillales</taxon>
        <taxon>Bacillaceae</taxon>
        <taxon>Pontibacillus</taxon>
    </lineage>
</organism>
<feature type="domain" description="Amidohydrolase 3" evidence="1">
    <location>
        <begin position="51"/>
        <end position="537"/>
    </location>
</feature>
<dbReference type="InterPro" id="IPR032466">
    <property type="entry name" value="Metal_Hydrolase"/>
</dbReference>
<name>A0A0A5HNL8_9BACI</name>
<evidence type="ECO:0000259" key="1">
    <source>
        <dbReference type="Pfam" id="PF07969"/>
    </source>
</evidence>
<accession>A0A0A5HNL8</accession>
<dbReference type="AlphaFoldDB" id="A0A0A5HNL8"/>
<dbReference type="Proteomes" id="UP000030403">
    <property type="component" value="Unassembled WGS sequence"/>
</dbReference>
<dbReference type="PANTHER" id="PTHR22642">
    <property type="entry name" value="IMIDAZOLONEPROPIONASE"/>
    <property type="match status" value="1"/>
</dbReference>
<dbReference type="SUPFAM" id="SSF51556">
    <property type="entry name" value="Metallo-dependent hydrolases"/>
    <property type="match status" value="1"/>
</dbReference>
<dbReference type="STRING" id="1385511.GCA_000425225_03401"/>
<dbReference type="Gene3D" id="3.20.20.140">
    <property type="entry name" value="Metal-dependent hydrolases"/>
    <property type="match status" value="1"/>
</dbReference>
<comment type="caution">
    <text evidence="2">The sequence shown here is derived from an EMBL/GenBank/DDBJ whole genome shotgun (WGS) entry which is preliminary data.</text>
</comment>
<proteinExistence type="predicted"/>
<dbReference type="Gene3D" id="2.30.40.10">
    <property type="entry name" value="Urease, subunit C, domain 1"/>
    <property type="match status" value="1"/>
</dbReference>
<dbReference type="Gene3D" id="3.10.310.70">
    <property type="match status" value="1"/>
</dbReference>
<dbReference type="InterPro" id="IPR033932">
    <property type="entry name" value="YtcJ-like"/>
</dbReference>
<gene>
    <name evidence="2" type="ORF">N783_15035</name>
</gene>
<reference evidence="2 3" key="1">
    <citation type="submission" date="2013-08" db="EMBL/GenBank/DDBJ databases">
        <authorList>
            <person name="Huang J."/>
            <person name="Wang G."/>
        </authorList>
    </citation>
    <scope>NUCLEOTIDE SEQUENCE [LARGE SCALE GENOMIC DNA]</scope>
    <source>
        <strain evidence="2 3">BH030004</strain>
    </source>
</reference>
<dbReference type="SUPFAM" id="SSF51338">
    <property type="entry name" value="Composite domain of metallo-dependent hydrolases"/>
    <property type="match status" value="1"/>
</dbReference>
<dbReference type="Pfam" id="PF07969">
    <property type="entry name" value="Amidohydro_3"/>
    <property type="match status" value="1"/>
</dbReference>
<dbReference type="InterPro" id="IPR011059">
    <property type="entry name" value="Metal-dep_hydrolase_composite"/>
</dbReference>
<dbReference type="RefSeq" id="WP_231566616.1">
    <property type="nucleotide sequence ID" value="NZ_AULJ01000045.1"/>
</dbReference>
<keyword evidence="2" id="KW-0378">Hydrolase</keyword>
<sequence>MKKAGVTMILDNVRIYQPYEGYHPEVIHHIEIHDGSIAGIHKGRYSSSNDQVIDGNGKTIMAGFNDSHMHLLRFGLLKKELDLTQVTSWKEMKEEVEKHYPEIEEEEWIFGKGFNDGQFTDIDHLLTAEDLDEINVNKYMYFMHQDGHECVISKKLLNKLEEEELFHKEPEDFKERDQDGGLTGRFKDTAVHYINHHLWERSLEEATEALETAMPYLLQYGVTSIHTDDRSFIGSYKSLWKAYTEAEKKGNLPIQAHLHHYIFDRQDLQSFIDSFDKRTGDGTDRVKVGAIKIFLDGTQRLHTAAMRQPYPGQPDSIGNLIYTQEQLNDMVALASQNGMQVAMHALGDRAVQSALTALDQEEANTKVLRHRIIHAQTMGEDLLKRTSNVGAYIETQPSFLMGEWSEKDQWVPESLLPYCDAFKKMQDYNIPITLSSDAPIGSLDPITSVFAAVNRTNTDHEPEGGWMPQERLSIDQSFYGFGVTPAELEFQEKRKGKIQEGYVADFVFLNTHPETIKNHELLNLMVEETWIQGKRVFSRE</sequence>
<keyword evidence="3" id="KW-1185">Reference proteome</keyword>
<dbReference type="PANTHER" id="PTHR22642:SF2">
    <property type="entry name" value="PROTEIN LONG AFTER FAR-RED 3"/>
    <property type="match status" value="1"/>
</dbReference>
<protein>
    <submittedName>
        <fullName evidence="2">Metal-dependent hydrolase</fullName>
    </submittedName>
</protein>